<organism evidence="2 3">
    <name type="scientific">Solanum verrucosum</name>
    <dbReference type="NCBI Taxonomy" id="315347"/>
    <lineage>
        <taxon>Eukaryota</taxon>
        <taxon>Viridiplantae</taxon>
        <taxon>Streptophyta</taxon>
        <taxon>Embryophyta</taxon>
        <taxon>Tracheophyta</taxon>
        <taxon>Spermatophyta</taxon>
        <taxon>Magnoliopsida</taxon>
        <taxon>eudicotyledons</taxon>
        <taxon>Gunneridae</taxon>
        <taxon>Pentapetalae</taxon>
        <taxon>asterids</taxon>
        <taxon>lamiids</taxon>
        <taxon>Solanales</taxon>
        <taxon>Solanaceae</taxon>
        <taxon>Solanoideae</taxon>
        <taxon>Solaneae</taxon>
        <taxon>Solanum</taxon>
    </lineage>
</organism>
<keyword evidence="3" id="KW-1185">Reference proteome</keyword>
<dbReference type="EMBL" id="CP133621">
    <property type="protein sequence ID" value="WMV49494.1"/>
    <property type="molecule type" value="Genomic_DNA"/>
</dbReference>
<protein>
    <recommendedName>
        <fullName evidence="1">Tf2-1-like SH3-like domain-containing protein</fullName>
    </recommendedName>
</protein>
<proteinExistence type="predicted"/>
<evidence type="ECO:0000313" key="3">
    <source>
        <dbReference type="Proteomes" id="UP001234989"/>
    </source>
</evidence>
<dbReference type="InterPro" id="IPR056924">
    <property type="entry name" value="SH3_Tf2-1"/>
</dbReference>
<sequence length="89" mass="10002">MKGVMRFTKKEKLSPRFIGSFVISGWIGKVAYKLAFPPSFSVVRAGFHVSILRWICFLVVADVMTPKVIFGNSQKCFVLLLPIVTRSHA</sequence>
<dbReference type="Proteomes" id="UP001234989">
    <property type="component" value="Chromosome 10"/>
</dbReference>
<accession>A0AAF0UP77</accession>
<name>A0AAF0UP77_SOLVR</name>
<dbReference type="Pfam" id="PF24626">
    <property type="entry name" value="SH3_Tf2-1"/>
    <property type="match status" value="1"/>
</dbReference>
<evidence type="ECO:0000259" key="1">
    <source>
        <dbReference type="Pfam" id="PF24626"/>
    </source>
</evidence>
<dbReference type="AlphaFoldDB" id="A0AAF0UP77"/>
<evidence type="ECO:0000313" key="2">
    <source>
        <dbReference type="EMBL" id="WMV49494.1"/>
    </source>
</evidence>
<gene>
    <name evidence="2" type="ORF">MTR67_042879</name>
</gene>
<feature type="domain" description="Tf2-1-like SH3-like" evidence="1">
    <location>
        <begin position="5"/>
        <end position="53"/>
    </location>
</feature>
<dbReference type="PANTHER" id="PTHR46148">
    <property type="entry name" value="CHROMO DOMAIN-CONTAINING PROTEIN"/>
    <property type="match status" value="1"/>
</dbReference>
<dbReference type="PANTHER" id="PTHR46148:SF57">
    <property type="entry name" value="OS12G0499874 PROTEIN"/>
    <property type="match status" value="1"/>
</dbReference>
<reference evidence="2" key="1">
    <citation type="submission" date="2023-08" db="EMBL/GenBank/DDBJ databases">
        <title>A de novo genome assembly of Solanum verrucosum Schlechtendal, a Mexican diploid species geographically isolated from the other diploid A-genome species in potato relatives.</title>
        <authorList>
            <person name="Hosaka K."/>
        </authorList>
    </citation>
    <scope>NUCLEOTIDE SEQUENCE</scope>
    <source>
        <tissue evidence="2">Young leaves</tissue>
    </source>
</reference>